<dbReference type="Pfam" id="PF08268">
    <property type="entry name" value="FBA_3"/>
    <property type="match status" value="1"/>
</dbReference>
<dbReference type="EMBL" id="QGKY02001925">
    <property type="protein sequence ID" value="KAF2546582.1"/>
    <property type="molecule type" value="Genomic_DNA"/>
</dbReference>
<dbReference type="InterPro" id="IPR036047">
    <property type="entry name" value="F-box-like_dom_sf"/>
</dbReference>
<dbReference type="AlphaFoldDB" id="A0A8S9GRX4"/>
<gene>
    <name evidence="2" type="ORF">F2Q70_00019256</name>
</gene>
<comment type="caution">
    <text evidence="2">The sequence shown here is derived from an EMBL/GenBank/DDBJ whole genome shotgun (WGS) entry which is preliminary data.</text>
</comment>
<dbReference type="SMART" id="SM00256">
    <property type="entry name" value="FBOX"/>
    <property type="match status" value="1"/>
</dbReference>
<dbReference type="InterPro" id="IPR017451">
    <property type="entry name" value="F-box-assoc_interact_dom"/>
</dbReference>
<organism evidence="2">
    <name type="scientific">Brassica cretica</name>
    <name type="common">Mustard</name>
    <dbReference type="NCBI Taxonomy" id="69181"/>
    <lineage>
        <taxon>Eukaryota</taxon>
        <taxon>Viridiplantae</taxon>
        <taxon>Streptophyta</taxon>
        <taxon>Embryophyta</taxon>
        <taxon>Tracheophyta</taxon>
        <taxon>Spermatophyta</taxon>
        <taxon>Magnoliopsida</taxon>
        <taxon>eudicotyledons</taxon>
        <taxon>Gunneridae</taxon>
        <taxon>Pentapetalae</taxon>
        <taxon>rosids</taxon>
        <taxon>malvids</taxon>
        <taxon>Brassicales</taxon>
        <taxon>Brassicaceae</taxon>
        <taxon>Brassiceae</taxon>
        <taxon>Brassica</taxon>
    </lineage>
</organism>
<evidence type="ECO:0000259" key="1">
    <source>
        <dbReference type="PROSITE" id="PS50181"/>
    </source>
</evidence>
<dbReference type="PANTHER" id="PTHR31111">
    <property type="entry name" value="BNAA05G37150D PROTEIN-RELATED"/>
    <property type="match status" value="1"/>
</dbReference>
<dbReference type="CDD" id="cd22157">
    <property type="entry name" value="F-box_AtFBW1-like"/>
    <property type="match status" value="1"/>
</dbReference>
<dbReference type="SUPFAM" id="SSF81383">
    <property type="entry name" value="F-box domain"/>
    <property type="match status" value="1"/>
</dbReference>
<dbReference type="NCBIfam" id="TIGR01640">
    <property type="entry name" value="F_box_assoc_1"/>
    <property type="match status" value="1"/>
</dbReference>
<reference evidence="2" key="1">
    <citation type="submission" date="2019-12" db="EMBL/GenBank/DDBJ databases">
        <title>Genome sequencing and annotation of Brassica cretica.</title>
        <authorList>
            <person name="Studholme D.J."/>
            <person name="Sarris P.F."/>
        </authorList>
    </citation>
    <scope>NUCLEOTIDE SEQUENCE</scope>
    <source>
        <strain evidence="2">PFS-102/07</strain>
        <tissue evidence="2">Leaf</tissue>
    </source>
</reference>
<dbReference type="PROSITE" id="PS50181">
    <property type="entry name" value="FBOX"/>
    <property type="match status" value="1"/>
</dbReference>
<evidence type="ECO:0000313" key="2">
    <source>
        <dbReference type="EMBL" id="KAF2546582.1"/>
    </source>
</evidence>
<dbReference type="Pfam" id="PF00646">
    <property type="entry name" value="F-box"/>
    <property type="match status" value="1"/>
</dbReference>
<dbReference type="InterPro" id="IPR001810">
    <property type="entry name" value="F-box_dom"/>
</dbReference>
<dbReference type="PANTHER" id="PTHR31111:SF54">
    <property type="entry name" value="F-BOX DOMAIN-CONTAINING PROTEIN"/>
    <property type="match status" value="1"/>
</dbReference>
<feature type="domain" description="F-box" evidence="1">
    <location>
        <begin position="19"/>
        <end position="65"/>
    </location>
</feature>
<protein>
    <recommendedName>
        <fullName evidence="1">F-box domain-containing protein</fullName>
    </recommendedName>
</protein>
<dbReference type="InterPro" id="IPR013187">
    <property type="entry name" value="F-box-assoc_dom_typ3"/>
</dbReference>
<sequence length="418" mass="47952">MQVGDEGEKTIEIHKVTKSLYYDPIPLDVTREILLRLPAKSLVRFRCVSKLWSSLTTEPDFIKSFTTFSSSRPRLLLSFGKKPTRLFFSLPQHEIPDDKCLSQNEDVSSNYVDLPENYGCTSTFESVHGLISFNEQCNHIVVWNPSISQHVTIPKPEDSRHGPRYLGYDPFGDTYKLLCIPHAAEHRDYGPWVLTLGAEESWRIIEGGTPKHYGLTVSWKCISGVMYYEAYADINGYMEIRTIMSFNVRFETFKPINFPCCADYFGEHHLLSYNGRLALVCSLDTKLWILEDEKEEKWVCNIDLHLPTRRTDPTGKINYQLNDATVTGEFIYVAVDDKEVHILYYDPKKNSTRSFKFEGSMYKESEGFGGEACKFNTGCLPNLKGLAYLKSSWMFARCLPNHIENLISLKNITCSKLV</sequence>
<name>A0A8S9GRX4_BRACR</name>
<proteinExistence type="predicted"/>
<accession>A0A8S9GRX4</accession>